<dbReference type="GO" id="GO:0000105">
    <property type="term" value="P:L-histidine biosynthetic process"/>
    <property type="evidence" value="ECO:0007669"/>
    <property type="project" value="TreeGrafter"/>
</dbReference>
<gene>
    <name evidence="3" type="ORF">LCGC14_3135470</name>
</gene>
<dbReference type="AlphaFoldDB" id="A0A0F8Y5H9"/>
<accession>A0A0F8Y5H9</accession>
<sequence>MRILRTNTKEAKRRIKRILNRKTLLEDKRLEKKVKEIIEDVRKKGNKALLRYTKRFDGVSLSSKRLKVSKREIEEARRLVDKDFIKALKKAYQ</sequence>
<dbReference type="EMBL" id="LAZR01068567">
    <property type="protein sequence ID" value="KKK49399.1"/>
    <property type="molecule type" value="Genomic_DNA"/>
</dbReference>
<keyword evidence="1" id="KW-0560">Oxidoreductase</keyword>
<dbReference type="GO" id="GO:0051287">
    <property type="term" value="F:NAD binding"/>
    <property type="evidence" value="ECO:0007669"/>
    <property type="project" value="InterPro"/>
</dbReference>
<dbReference type="GO" id="GO:0046872">
    <property type="term" value="F:metal ion binding"/>
    <property type="evidence" value="ECO:0007669"/>
    <property type="project" value="InterPro"/>
</dbReference>
<feature type="coiled-coil region" evidence="2">
    <location>
        <begin position="1"/>
        <end position="28"/>
    </location>
</feature>
<dbReference type="PANTHER" id="PTHR21256">
    <property type="entry name" value="HISTIDINOL DEHYDROGENASE HDH"/>
    <property type="match status" value="1"/>
</dbReference>
<dbReference type="InterPro" id="IPR012131">
    <property type="entry name" value="Hstdl_DH"/>
</dbReference>
<feature type="non-terminal residue" evidence="3">
    <location>
        <position position="93"/>
    </location>
</feature>
<organism evidence="3">
    <name type="scientific">marine sediment metagenome</name>
    <dbReference type="NCBI Taxonomy" id="412755"/>
    <lineage>
        <taxon>unclassified sequences</taxon>
        <taxon>metagenomes</taxon>
        <taxon>ecological metagenomes</taxon>
    </lineage>
</organism>
<evidence type="ECO:0000256" key="2">
    <source>
        <dbReference type="SAM" id="Coils"/>
    </source>
</evidence>
<dbReference type="PANTHER" id="PTHR21256:SF2">
    <property type="entry name" value="HISTIDINE BIOSYNTHESIS TRIFUNCTIONAL PROTEIN"/>
    <property type="match status" value="1"/>
</dbReference>
<evidence type="ECO:0000256" key="1">
    <source>
        <dbReference type="ARBA" id="ARBA00023002"/>
    </source>
</evidence>
<dbReference type="GO" id="GO:0004399">
    <property type="term" value="F:histidinol dehydrogenase activity"/>
    <property type="evidence" value="ECO:0007669"/>
    <property type="project" value="TreeGrafter"/>
</dbReference>
<dbReference type="Gene3D" id="3.40.50.1980">
    <property type="entry name" value="Nitrogenase molybdenum iron protein domain"/>
    <property type="match status" value="1"/>
</dbReference>
<evidence type="ECO:0008006" key="4">
    <source>
        <dbReference type="Google" id="ProtNLM"/>
    </source>
</evidence>
<proteinExistence type="predicted"/>
<comment type="caution">
    <text evidence="3">The sequence shown here is derived from an EMBL/GenBank/DDBJ whole genome shotgun (WGS) entry which is preliminary data.</text>
</comment>
<dbReference type="GO" id="GO:0005829">
    <property type="term" value="C:cytosol"/>
    <property type="evidence" value="ECO:0007669"/>
    <property type="project" value="TreeGrafter"/>
</dbReference>
<dbReference type="Pfam" id="PF00815">
    <property type="entry name" value="Histidinol_dh"/>
    <property type="match status" value="1"/>
</dbReference>
<name>A0A0F8Y5H9_9ZZZZ</name>
<protein>
    <recommendedName>
        <fullName evidence="4">Histidinol dehydrogenase</fullName>
    </recommendedName>
</protein>
<keyword evidence="2" id="KW-0175">Coiled coil</keyword>
<reference evidence="3" key="1">
    <citation type="journal article" date="2015" name="Nature">
        <title>Complex archaea that bridge the gap between prokaryotes and eukaryotes.</title>
        <authorList>
            <person name="Spang A."/>
            <person name="Saw J.H."/>
            <person name="Jorgensen S.L."/>
            <person name="Zaremba-Niedzwiedzka K."/>
            <person name="Martijn J."/>
            <person name="Lind A.E."/>
            <person name="van Eijk R."/>
            <person name="Schleper C."/>
            <person name="Guy L."/>
            <person name="Ettema T.J."/>
        </authorList>
    </citation>
    <scope>NUCLEOTIDE SEQUENCE</scope>
</reference>
<evidence type="ECO:0000313" key="3">
    <source>
        <dbReference type="EMBL" id="KKK49399.1"/>
    </source>
</evidence>